<name>A0ABN9QKP5_9DINO</name>
<feature type="non-terminal residue" evidence="1">
    <location>
        <position position="1"/>
    </location>
</feature>
<dbReference type="PANTHER" id="PTHR46438:SF2">
    <property type="entry name" value="ALPHA_BETA-HYDROLASES SUPERFAMILY PROTEIN"/>
    <property type="match status" value="1"/>
</dbReference>
<dbReference type="Gene3D" id="3.40.50.1820">
    <property type="entry name" value="alpha/beta hydrolase"/>
    <property type="match status" value="1"/>
</dbReference>
<evidence type="ECO:0008006" key="3">
    <source>
        <dbReference type="Google" id="ProtNLM"/>
    </source>
</evidence>
<keyword evidence="2" id="KW-1185">Reference proteome</keyword>
<dbReference type="Proteomes" id="UP001189429">
    <property type="component" value="Unassembled WGS sequence"/>
</dbReference>
<gene>
    <name evidence="1" type="ORF">PCOR1329_LOCUS12801</name>
</gene>
<sequence length="126" mass="13841">LEDLYLHDPSAVDGELVEAFVAPGRTPGSVEVLRQIYTGPPGRTPMEVFEKPCFDTLPLKVIWGEKDNLTPIDGDVGSFLLDLSRKRADVDFEVISAGHIPHDDNPDAVNSSMLGWLRAEPWLADA</sequence>
<organism evidence="1 2">
    <name type="scientific">Prorocentrum cordatum</name>
    <dbReference type="NCBI Taxonomy" id="2364126"/>
    <lineage>
        <taxon>Eukaryota</taxon>
        <taxon>Sar</taxon>
        <taxon>Alveolata</taxon>
        <taxon>Dinophyceae</taxon>
        <taxon>Prorocentrales</taxon>
        <taxon>Prorocentraceae</taxon>
        <taxon>Prorocentrum</taxon>
    </lineage>
</organism>
<evidence type="ECO:0000313" key="1">
    <source>
        <dbReference type="EMBL" id="CAK0806647.1"/>
    </source>
</evidence>
<protein>
    <recommendedName>
        <fullName evidence="3">Alpha/beta hydrolase</fullName>
    </recommendedName>
</protein>
<evidence type="ECO:0000313" key="2">
    <source>
        <dbReference type="Proteomes" id="UP001189429"/>
    </source>
</evidence>
<reference evidence="1" key="1">
    <citation type="submission" date="2023-10" db="EMBL/GenBank/DDBJ databases">
        <authorList>
            <person name="Chen Y."/>
            <person name="Shah S."/>
            <person name="Dougan E. K."/>
            <person name="Thang M."/>
            <person name="Chan C."/>
        </authorList>
    </citation>
    <scope>NUCLEOTIDE SEQUENCE [LARGE SCALE GENOMIC DNA]</scope>
</reference>
<dbReference type="PANTHER" id="PTHR46438">
    <property type="entry name" value="ALPHA/BETA-HYDROLASES SUPERFAMILY PROTEIN"/>
    <property type="match status" value="1"/>
</dbReference>
<accession>A0ABN9QKP5</accession>
<comment type="caution">
    <text evidence="1">The sequence shown here is derived from an EMBL/GenBank/DDBJ whole genome shotgun (WGS) entry which is preliminary data.</text>
</comment>
<dbReference type="SUPFAM" id="SSF53474">
    <property type="entry name" value="alpha/beta-Hydrolases"/>
    <property type="match status" value="1"/>
</dbReference>
<dbReference type="EMBL" id="CAUYUJ010003759">
    <property type="protein sequence ID" value="CAK0806647.1"/>
    <property type="molecule type" value="Genomic_DNA"/>
</dbReference>
<proteinExistence type="predicted"/>
<dbReference type="InterPro" id="IPR029058">
    <property type="entry name" value="AB_hydrolase_fold"/>
</dbReference>